<dbReference type="Pfam" id="PF09286">
    <property type="entry name" value="Pro-kuma_activ"/>
    <property type="match status" value="1"/>
</dbReference>
<evidence type="ECO:0000256" key="5">
    <source>
        <dbReference type="ARBA" id="ARBA00022525"/>
    </source>
</evidence>
<evidence type="ECO:0000259" key="17">
    <source>
        <dbReference type="PROSITE" id="PS51695"/>
    </source>
</evidence>
<keyword evidence="6 15" id="KW-0645">Protease</keyword>
<evidence type="ECO:0000256" key="9">
    <source>
        <dbReference type="ARBA" id="ARBA00022801"/>
    </source>
</evidence>
<dbReference type="GO" id="GO:0008240">
    <property type="term" value="F:tripeptidyl-peptidase activity"/>
    <property type="evidence" value="ECO:0007669"/>
    <property type="project" value="UniProtKB-EC"/>
</dbReference>
<evidence type="ECO:0000256" key="12">
    <source>
        <dbReference type="ARBA" id="ARBA00023026"/>
    </source>
</evidence>
<dbReference type="InterPro" id="IPR015366">
    <property type="entry name" value="S53_propep"/>
</dbReference>
<dbReference type="GO" id="GO:0004252">
    <property type="term" value="F:serine-type endopeptidase activity"/>
    <property type="evidence" value="ECO:0007669"/>
    <property type="project" value="UniProtKB-UniRule"/>
</dbReference>
<feature type="active site" description="Charge relay system" evidence="15">
    <location>
        <position position="499"/>
    </location>
</feature>
<dbReference type="Proteomes" id="UP000799640">
    <property type="component" value="Unassembled WGS sequence"/>
</dbReference>
<keyword evidence="10 15" id="KW-0720">Serine protease</keyword>
<evidence type="ECO:0000256" key="14">
    <source>
        <dbReference type="ARBA" id="ARBA00023180"/>
    </source>
</evidence>
<dbReference type="FunFam" id="3.40.50.200:FF:000015">
    <property type="entry name" value="Tripeptidyl peptidase A"/>
    <property type="match status" value="1"/>
</dbReference>
<sequence>MYLRWALLLFVTGLWAQSLERFESLAAAPPGWNLTAWPHRDTRLNFRIALKSPNQAFFEQTLYDMSTPNHPTYGRHLKRDELNDLLQPSPGAVGDVLSWLVRYGVNQDSIVTNVNWITFTATVTQAEAMMDTEFGIYTQPSRPDVTTIRTLHYSIPQDLFRYVDMVQPTTRFSQLTSQRNHIRERVRLGKPDAESDTTSTDPTFCNRTMTPSCLKALYCIDDYLPRTNDTGFVGVAGFLDESAQYEDFISFTSQFAPWANGTNFTWSSVNGGQLGQGFAYPSYEANLDMQYAAALGFPVRAHFYSTAGQGPRVPDLSNPPESMNTNEPYLEFFTYLLNQADGTLPHTLTISYGEAEQTVPANYSRVVCNMIGQLGARGVTVIFSSGDDGVGSNCQTNDGRNATRFQATFPATCPFVTSVGSTQNINPERAALFSSGGFSERWPRPWYQETAVENYLAQLGSQWAGLFNPYGRAIPDISAQGKQFRVVDSLAVTSISGTSASAPTVAGLVGLINAARIEAGQAPLGMMNPWLYLEGFRALTDIVHGGSTGCLGTVDGLSENISASFVPFASWNATKGWDPVTGLGTPRFHDLVRVALQPGTKVANSR</sequence>
<dbReference type="GO" id="GO:0006508">
    <property type="term" value="P:proteolysis"/>
    <property type="evidence" value="ECO:0007669"/>
    <property type="project" value="UniProtKB-KW"/>
</dbReference>
<dbReference type="CDD" id="cd11377">
    <property type="entry name" value="Pro-peptidase_S53"/>
    <property type="match status" value="1"/>
</dbReference>
<evidence type="ECO:0000256" key="1">
    <source>
        <dbReference type="ARBA" id="ARBA00001910"/>
    </source>
</evidence>
<organism evidence="18 19">
    <name type="scientific">Trichodelitschia bisporula</name>
    <dbReference type="NCBI Taxonomy" id="703511"/>
    <lineage>
        <taxon>Eukaryota</taxon>
        <taxon>Fungi</taxon>
        <taxon>Dikarya</taxon>
        <taxon>Ascomycota</taxon>
        <taxon>Pezizomycotina</taxon>
        <taxon>Dothideomycetes</taxon>
        <taxon>Dothideomycetes incertae sedis</taxon>
        <taxon>Phaeotrichales</taxon>
        <taxon>Phaeotrichaceae</taxon>
        <taxon>Trichodelitschia</taxon>
    </lineage>
</organism>
<protein>
    <recommendedName>
        <fullName evidence="4">tripeptidyl-peptidase II</fullName>
        <ecNumber evidence="4">3.4.14.10</ecNumber>
    </recommendedName>
</protein>
<dbReference type="SUPFAM" id="SSF54897">
    <property type="entry name" value="Protease propeptides/inhibitors"/>
    <property type="match status" value="1"/>
</dbReference>
<evidence type="ECO:0000256" key="3">
    <source>
        <dbReference type="ARBA" id="ARBA00004239"/>
    </source>
</evidence>
<dbReference type="EMBL" id="ML996687">
    <property type="protein sequence ID" value="KAF2405189.1"/>
    <property type="molecule type" value="Genomic_DNA"/>
</dbReference>
<dbReference type="CDD" id="cd04056">
    <property type="entry name" value="Peptidases_S53"/>
    <property type="match status" value="1"/>
</dbReference>
<keyword evidence="12" id="KW-0843">Virulence</keyword>
<keyword evidence="7 15" id="KW-0479">Metal-binding</keyword>
<evidence type="ECO:0000256" key="6">
    <source>
        <dbReference type="ARBA" id="ARBA00022670"/>
    </source>
</evidence>
<keyword evidence="8 16" id="KW-0732">Signal</keyword>
<feature type="active site" description="Charge relay system" evidence="15">
    <location>
        <position position="284"/>
    </location>
</feature>
<reference evidence="18" key="1">
    <citation type="journal article" date="2020" name="Stud. Mycol.">
        <title>101 Dothideomycetes genomes: a test case for predicting lifestyles and emergence of pathogens.</title>
        <authorList>
            <person name="Haridas S."/>
            <person name="Albert R."/>
            <person name="Binder M."/>
            <person name="Bloem J."/>
            <person name="Labutti K."/>
            <person name="Salamov A."/>
            <person name="Andreopoulos B."/>
            <person name="Baker S."/>
            <person name="Barry K."/>
            <person name="Bills G."/>
            <person name="Bluhm B."/>
            <person name="Cannon C."/>
            <person name="Castanera R."/>
            <person name="Culley D."/>
            <person name="Daum C."/>
            <person name="Ezra D."/>
            <person name="Gonzalez J."/>
            <person name="Henrissat B."/>
            <person name="Kuo A."/>
            <person name="Liang C."/>
            <person name="Lipzen A."/>
            <person name="Lutzoni F."/>
            <person name="Magnuson J."/>
            <person name="Mondo S."/>
            <person name="Nolan M."/>
            <person name="Ohm R."/>
            <person name="Pangilinan J."/>
            <person name="Park H.-J."/>
            <person name="Ramirez L."/>
            <person name="Alfaro M."/>
            <person name="Sun H."/>
            <person name="Tritt A."/>
            <person name="Yoshinaga Y."/>
            <person name="Zwiers L.-H."/>
            <person name="Turgeon B."/>
            <person name="Goodwin S."/>
            <person name="Spatafora J."/>
            <person name="Crous P."/>
            <person name="Grigoriev I."/>
        </authorList>
    </citation>
    <scope>NUCLEOTIDE SEQUENCE</scope>
    <source>
        <strain evidence="18">CBS 262.69</strain>
    </source>
</reference>
<dbReference type="GO" id="GO:0005576">
    <property type="term" value="C:extracellular region"/>
    <property type="evidence" value="ECO:0007669"/>
    <property type="project" value="UniProtKB-SubCell"/>
</dbReference>
<evidence type="ECO:0000256" key="10">
    <source>
        <dbReference type="ARBA" id="ARBA00022825"/>
    </source>
</evidence>
<comment type="cofactor">
    <cofactor evidence="15">
        <name>Ca(2+)</name>
        <dbReference type="ChEBI" id="CHEBI:29108"/>
    </cofactor>
    <text evidence="15">Binds 1 Ca(2+) ion per subunit.</text>
</comment>
<feature type="chain" id="PRO_5026278048" description="tripeptidyl-peptidase II" evidence="16">
    <location>
        <begin position="17"/>
        <end position="606"/>
    </location>
</feature>
<keyword evidence="13" id="KW-0865">Zymogen</keyword>
<gene>
    <name evidence="18" type="ORF">EJ06DRAFT_16455</name>
</gene>
<feature type="signal peptide" evidence="16">
    <location>
        <begin position="1"/>
        <end position="16"/>
    </location>
</feature>
<keyword evidence="9 15" id="KW-0378">Hydrolase</keyword>
<dbReference type="EC" id="3.4.14.10" evidence="4"/>
<feature type="binding site" evidence="15">
    <location>
        <position position="542"/>
    </location>
    <ligand>
        <name>Ca(2+)</name>
        <dbReference type="ChEBI" id="CHEBI:29108"/>
    </ligand>
</feature>
<dbReference type="Pfam" id="PF00082">
    <property type="entry name" value="Peptidase_S8"/>
    <property type="match status" value="1"/>
</dbReference>
<dbReference type="SUPFAM" id="SSF52743">
    <property type="entry name" value="Subtilisin-like"/>
    <property type="match status" value="1"/>
</dbReference>
<keyword evidence="5" id="KW-0964">Secreted</keyword>
<dbReference type="InterPro" id="IPR000209">
    <property type="entry name" value="Peptidase_S8/S53_dom"/>
</dbReference>
<dbReference type="InterPro" id="IPR030400">
    <property type="entry name" value="Sedolisin_dom"/>
</dbReference>
<proteinExistence type="predicted"/>
<feature type="binding site" evidence="15">
    <location>
        <position position="576"/>
    </location>
    <ligand>
        <name>Ca(2+)</name>
        <dbReference type="ChEBI" id="CHEBI:29108"/>
    </ligand>
</feature>
<evidence type="ECO:0000256" key="13">
    <source>
        <dbReference type="ARBA" id="ARBA00023145"/>
    </source>
</evidence>
<dbReference type="OrthoDB" id="409122at2759"/>
<evidence type="ECO:0000256" key="7">
    <source>
        <dbReference type="ARBA" id="ARBA00022723"/>
    </source>
</evidence>
<evidence type="ECO:0000256" key="16">
    <source>
        <dbReference type="SAM" id="SignalP"/>
    </source>
</evidence>
<dbReference type="InterPro" id="IPR050819">
    <property type="entry name" value="Tripeptidyl-peptidase_I"/>
</dbReference>
<name>A0A6G1IAU5_9PEZI</name>
<dbReference type="GO" id="GO:0046872">
    <property type="term" value="F:metal ion binding"/>
    <property type="evidence" value="ECO:0007669"/>
    <property type="project" value="UniProtKB-UniRule"/>
</dbReference>
<dbReference type="PANTHER" id="PTHR14218">
    <property type="entry name" value="PROTEASE S8 TRIPEPTIDYL PEPTIDASE I CLN2"/>
    <property type="match status" value="1"/>
</dbReference>
<dbReference type="InterPro" id="IPR036852">
    <property type="entry name" value="Peptidase_S8/S53_dom_sf"/>
</dbReference>
<dbReference type="Gene3D" id="3.40.50.200">
    <property type="entry name" value="Peptidase S8/S53 domain"/>
    <property type="match status" value="1"/>
</dbReference>
<dbReference type="PANTHER" id="PTHR14218:SF35">
    <property type="entry name" value="PEPTIDASE S53 DOMAIN-CONTAINING PROTEIN"/>
    <property type="match status" value="1"/>
</dbReference>
<keyword evidence="11 15" id="KW-0106">Calcium</keyword>
<evidence type="ECO:0000256" key="8">
    <source>
        <dbReference type="ARBA" id="ARBA00022729"/>
    </source>
</evidence>
<accession>A0A6G1IAU5</accession>
<feature type="binding site" evidence="15">
    <location>
        <position position="578"/>
    </location>
    <ligand>
        <name>Ca(2+)</name>
        <dbReference type="ChEBI" id="CHEBI:29108"/>
    </ligand>
</feature>
<dbReference type="PROSITE" id="PS00138">
    <property type="entry name" value="SUBTILASE_SER"/>
    <property type="match status" value="1"/>
</dbReference>
<feature type="binding site" evidence="15">
    <location>
        <position position="541"/>
    </location>
    <ligand>
        <name>Ca(2+)</name>
        <dbReference type="ChEBI" id="CHEBI:29108"/>
    </ligand>
</feature>
<keyword evidence="19" id="KW-1185">Reference proteome</keyword>
<keyword evidence="14" id="KW-0325">Glycoprotein</keyword>
<dbReference type="AlphaFoldDB" id="A0A6G1IAU5"/>
<dbReference type="SMART" id="SM00944">
    <property type="entry name" value="Pro-kuma_activ"/>
    <property type="match status" value="1"/>
</dbReference>
<comment type="catalytic activity">
    <reaction evidence="1">
        <text>Release of an N-terminal tripeptide from a polypeptide.</text>
        <dbReference type="EC" id="3.4.14.10"/>
    </reaction>
</comment>
<evidence type="ECO:0000256" key="15">
    <source>
        <dbReference type="PROSITE-ProRule" id="PRU01032"/>
    </source>
</evidence>
<evidence type="ECO:0000256" key="11">
    <source>
        <dbReference type="ARBA" id="ARBA00022837"/>
    </source>
</evidence>
<feature type="active site" description="Charge relay system" evidence="15">
    <location>
        <position position="288"/>
    </location>
</feature>
<comment type="function">
    <text evidence="2">Secreted tripeptidyl-peptidase which degrades proteins at acidic pHs and is involved in virulence.</text>
</comment>
<feature type="domain" description="Peptidase S53" evidence="17">
    <location>
        <begin position="208"/>
        <end position="598"/>
    </location>
</feature>
<comment type="subcellular location">
    <subcellularLocation>
        <location evidence="3">Secreted</location>
        <location evidence="3">Extracellular space</location>
    </subcellularLocation>
</comment>
<evidence type="ECO:0000256" key="4">
    <source>
        <dbReference type="ARBA" id="ARBA00012462"/>
    </source>
</evidence>
<evidence type="ECO:0000313" key="19">
    <source>
        <dbReference type="Proteomes" id="UP000799640"/>
    </source>
</evidence>
<dbReference type="PROSITE" id="PS51695">
    <property type="entry name" value="SEDOLISIN"/>
    <property type="match status" value="1"/>
</dbReference>
<evidence type="ECO:0000256" key="2">
    <source>
        <dbReference type="ARBA" id="ARBA00002451"/>
    </source>
</evidence>
<evidence type="ECO:0000313" key="18">
    <source>
        <dbReference type="EMBL" id="KAF2405189.1"/>
    </source>
</evidence>
<dbReference type="InterPro" id="IPR023828">
    <property type="entry name" value="Peptidase_S8_Ser-AS"/>
</dbReference>